<dbReference type="RefSeq" id="XP_006816797.1">
    <property type="nucleotide sequence ID" value="XM_006816734.1"/>
</dbReference>
<organism evidence="2 3">
    <name type="scientific">Saccoglossus kowalevskii</name>
    <name type="common">Acorn worm</name>
    <dbReference type="NCBI Taxonomy" id="10224"/>
    <lineage>
        <taxon>Eukaryota</taxon>
        <taxon>Metazoa</taxon>
        <taxon>Hemichordata</taxon>
        <taxon>Enteropneusta</taxon>
        <taxon>Harrimaniidae</taxon>
        <taxon>Saccoglossus</taxon>
    </lineage>
</organism>
<gene>
    <name evidence="3" type="primary">LOC100371261</name>
</gene>
<sequence>MNRVVPAGEEKGGVFETVKQYRKLAGTLTLTAALITTAAATGVVAGSLQATTGDVNITTVFPSVNISGQSSIDKLLTRLKLTTSTYSVTSDATTRADHSTAVAHQMQPTTLPQNPCFISENTARPEMIGVAEDILFGNLNVVADVDACCQSCVNYPGCVGWTFHKADNQIGECWLKDDIPPAVDAGCCDSGYVII</sequence>
<keyword evidence="2" id="KW-1185">Reference proteome</keyword>
<dbReference type="Pfam" id="PF14295">
    <property type="entry name" value="PAN_4"/>
    <property type="match status" value="1"/>
</dbReference>
<proteinExistence type="predicted"/>
<protein>
    <submittedName>
        <fullName evidence="3">Uncharacterized protein LOC100371261</fullName>
    </submittedName>
</protein>
<feature type="domain" description="Apple" evidence="1">
    <location>
        <begin position="137"/>
        <end position="176"/>
    </location>
</feature>
<dbReference type="GeneID" id="100371261"/>
<accession>A0ABM0M9V6</accession>
<evidence type="ECO:0000259" key="1">
    <source>
        <dbReference type="Pfam" id="PF14295"/>
    </source>
</evidence>
<dbReference type="InterPro" id="IPR003609">
    <property type="entry name" value="Pan_app"/>
</dbReference>
<evidence type="ECO:0000313" key="3">
    <source>
        <dbReference type="RefSeq" id="XP_006816797.1"/>
    </source>
</evidence>
<name>A0ABM0M9V6_SACKO</name>
<dbReference type="Proteomes" id="UP000694865">
    <property type="component" value="Unplaced"/>
</dbReference>
<evidence type="ECO:0000313" key="2">
    <source>
        <dbReference type="Proteomes" id="UP000694865"/>
    </source>
</evidence>
<reference evidence="3" key="1">
    <citation type="submission" date="2025-08" db="UniProtKB">
        <authorList>
            <consortium name="RefSeq"/>
        </authorList>
    </citation>
    <scope>IDENTIFICATION</scope>
    <source>
        <tissue evidence="3">Testes</tissue>
    </source>
</reference>
<dbReference type="Gene3D" id="3.50.4.10">
    <property type="entry name" value="Hepatocyte Growth Factor"/>
    <property type="match status" value="1"/>
</dbReference>